<protein>
    <submittedName>
        <fullName evidence="10">Metallo-peptidase family M12B Reprolysin-like</fullName>
    </submittedName>
</protein>
<dbReference type="Pfam" id="PF24517">
    <property type="entry name" value="CBM96"/>
    <property type="match status" value="3"/>
</dbReference>
<dbReference type="EMBL" id="FQYR01000006">
    <property type="protein sequence ID" value="SHK17714.1"/>
    <property type="molecule type" value="Genomic_DNA"/>
</dbReference>
<dbReference type="InterPro" id="IPR059100">
    <property type="entry name" value="TSP3_bac"/>
</dbReference>
<keyword evidence="4 8" id="KW-0732">Signal</keyword>
<dbReference type="InterPro" id="IPR015919">
    <property type="entry name" value="Cadherin-like_sf"/>
</dbReference>
<dbReference type="InterPro" id="IPR002126">
    <property type="entry name" value="Cadherin-like_dom"/>
</dbReference>
<evidence type="ECO:0000256" key="8">
    <source>
        <dbReference type="SAM" id="SignalP"/>
    </source>
</evidence>
<evidence type="ECO:0000256" key="1">
    <source>
        <dbReference type="ARBA" id="ARBA00004613"/>
    </source>
</evidence>
<name>A0A1M6QBN0_9BACT</name>
<evidence type="ECO:0000256" key="7">
    <source>
        <dbReference type="ARBA" id="ARBA00023157"/>
    </source>
</evidence>
<dbReference type="PANTHER" id="PTHR24026">
    <property type="entry name" value="FAT ATYPICAL CADHERIN-RELATED"/>
    <property type="match status" value="1"/>
</dbReference>
<dbReference type="GO" id="GO:0008237">
    <property type="term" value="F:metallopeptidase activity"/>
    <property type="evidence" value="ECO:0007669"/>
    <property type="project" value="InterPro"/>
</dbReference>
<dbReference type="SUPFAM" id="SSF49899">
    <property type="entry name" value="Concanavalin A-like lectins/glucanases"/>
    <property type="match status" value="1"/>
</dbReference>
<feature type="domain" description="Cadherin" evidence="9">
    <location>
        <begin position="968"/>
        <end position="1076"/>
    </location>
</feature>
<keyword evidence="6" id="KW-0472">Membrane</keyword>
<dbReference type="GO" id="GO:0005886">
    <property type="term" value="C:plasma membrane"/>
    <property type="evidence" value="ECO:0007669"/>
    <property type="project" value="UniProtKB-SubCell"/>
</dbReference>
<comment type="subcellular location">
    <subcellularLocation>
        <location evidence="1">Secreted</location>
    </subcellularLocation>
</comment>
<dbReference type="Pfam" id="PF13385">
    <property type="entry name" value="Laminin_G_3"/>
    <property type="match status" value="1"/>
</dbReference>
<keyword evidence="5" id="KW-0106">Calcium</keyword>
<keyword evidence="3" id="KW-0812">Transmembrane</keyword>
<dbReference type="Gene3D" id="2.60.40.60">
    <property type="entry name" value="Cadherins"/>
    <property type="match status" value="1"/>
</dbReference>
<evidence type="ECO:0000259" key="9">
    <source>
        <dbReference type="PROSITE" id="PS50268"/>
    </source>
</evidence>
<keyword evidence="11" id="KW-1185">Reference proteome</keyword>
<evidence type="ECO:0000256" key="6">
    <source>
        <dbReference type="ARBA" id="ARBA00022989"/>
    </source>
</evidence>
<dbReference type="InterPro" id="IPR024079">
    <property type="entry name" value="MetalloPept_cat_dom_sf"/>
</dbReference>
<dbReference type="Pfam" id="PF17963">
    <property type="entry name" value="Big_9"/>
    <property type="match status" value="1"/>
</dbReference>
<accession>A0A1M6QBN0</accession>
<dbReference type="Gene3D" id="3.40.390.10">
    <property type="entry name" value="Collagenase (Catalytic Domain)"/>
    <property type="match status" value="1"/>
</dbReference>
<keyword evidence="7" id="KW-1015">Disulfide bond</keyword>
<evidence type="ECO:0000256" key="4">
    <source>
        <dbReference type="ARBA" id="ARBA00022729"/>
    </source>
</evidence>
<evidence type="ECO:0000256" key="2">
    <source>
        <dbReference type="ARBA" id="ARBA00022525"/>
    </source>
</evidence>
<evidence type="ECO:0000256" key="5">
    <source>
        <dbReference type="ARBA" id="ARBA00022837"/>
    </source>
</evidence>
<evidence type="ECO:0000313" key="11">
    <source>
        <dbReference type="Proteomes" id="UP000184510"/>
    </source>
</evidence>
<dbReference type="PANTHER" id="PTHR24026:SF126">
    <property type="entry name" value="PROTOCADHERIN FAT 4"/>
    <property type="match status" value="1"/>
</dbReference>
<dbReference type="InParanoid" id="A0A1M6QBN0"/>
<dbReference type="GO" id="GO:0005576">
    <property type="term" value="C:extracellular region"/>
    <property type="evidence" value="ECO:0007669"/>
    <property type="project" value="UniProtKB-SubCell"/>
</dbReference>
<dbReference type="InterPro" id="IPR055372">
    <property type="entry name" value="CBM96"/>
</dbReference>
<dbReference type="PROSITE" id="PS50268">
    <property type="entry name" value="CADHERIN_2"/>
    <property type="match status" value="1"/>
</dbReference>
<dbReference type="SUPFAM" id="SSF55486">
    <property type="entry name" value="Metalloproteases ('zincins'), catalytic domain"/>
    <property type="match status" value="1"/>
</dbReference>
<dbReference type="InterPro" id="IPR006558">
    <property type="entry name" value="LamG-like"/>
</dbReference>
<dbReference type="STRING" id="1123071.SAMN02745181_3351"/>
<dbReference type="Proteomes" id="UP000184510">
    <property type="component" value="Unassembled WGS sequence"/>
</dbReference>
<dbReference type="CDD" id="cd11304">
    <property type="entry name" value="Cadherin_repeat"/>
    <property type="match status" value="1"/>
</dbReference>
<dbReference type="InterPro" id="IPR013320">
    <property type="entry name" value="ConA-like_dom_sf"/>
</dbReference>
<evidence type="ECO:0000256" key="3">
    <source>
        <dbReference type="ARBA" id="ARBA00022692"/>
    </source>
</evidence>
<dbReference type="SMART" id="SM00560">
    <property type="entry name" value="LamGL"/>
    <property type="match status" value="1"/>
</dbReference>
<dbReference type="Gene3D" id="2.60.120.200">
    <property type="match status" value="1"/>
</dbReference>
<proteinExistence type="predicted"/>
<dbReference type="GO" id="GO:0005509">
    <property type="term" value="F:calcium ion binding"/>
    <property type="evidence" value="ECO:0007669"/>
    <property type="project" value="InterPro"/>
</dbReference>
<reference evidence="10 11" key="1">
    <citation type="submission" date="2016-11" db="EMBL/GenBank/DDBJ databases">
        <authorList>
            <person name="Jaros S."/>
            <person name="Januszkiewicz K."/>
            <person name="Wedrychowicz H."/>
        </authorList>
    </citation>
    <scope>NUCLEOTIDE SEQUENCE [LARGE SCALE GENOMIC DNA]</scope>
    <source>
        <strain evidence="10 11">DSM 18772</strain>
    </source>
</reference>
<dbReference type="RefSeq" id="WP_143184906.1">
    <property type="nucleotide sequence ID" value="NZ_FQYR01000006.1"/>
</dbReference>
<dbReference type="GO" id="GO:0007156">
    <property type="term" value="P:homophilic cell adhesion via plasma membrane adhesion molecules"/>
    <property type="evidence" value="ECO:0007669"/>
    <property type="project" value="InterPro"/>
</dbReference>
<keyword evidence="2" id="KW-0964">Secreted</keyword>
<sequence length="1365" mass="143292">MINRTLLGVPLMAASIVMVGSSLIQAAPSTITQSVTYNGETITLQLTKENLRGSNFEVLVQNSSGTYDTYTAVDERSYIGSVDEYPGAIACGIQMDNGTFKGAVYFERGGTWFTEGSSVTSTRGMNYEDFTNFQYPSASSVTSGQAGSTTYGYDVGIDAEYNYYNGPGGGSTAKTFELIEYSVCLNRAMYMRDALLRPYLGRVIIRSDETQDPYYGLGGGTYLSTLRSHWNANHTSSNSDLVAGVCPSKVGGGLAYVGVVGGSSKYSVNDSGSNGHFDVIWRHEMGHNWSCSHYVGGSPEGAAIMGGNQPARFSGCEVYRMLSHRDSKISAGGILDNEGTYTSIDLPPYAALDPVSLQIEAGKVESVNIDVLANDFDANGHSISLDSFDSTSKLGYPVTVSVGTGANGQDELVYSAMGGSGFDYISYTIEDSSGQTAKGYVVINCEGVSPKLWELTADADSYVQVNSSTNYGSVDNMFLKYKGSGSSYTRTGWVHFDTSGKTYGEEATLEFTVDISSSAGLLDVWGIVDGAHGDELGTDWSESGINHGNSPANPDFSEGAQLTYLGSIDASSVASGSKCKLSNAALLAFLEADTNGEVTFLIQRENADANFSLRTKEHASGGAPSLSTSFPVGGFLGTDTYVRNGGYSNTNYGTEDIMAVKKDGSGYQRESYLRFDLTSLNDIGTGKVLLNLTAIQTQPGQTYRIRLVGDSGDGWAEQGLTYNNRTVGSGTGITFNANDITENTPFSIDVTELFSQVANNNGAATFHIDALTQISSGFTRIATREHATASYRPSITIIDQDPHDAYVRGGGSANSNFGSDTGLVLKNDSATYYREFFLRRAYDDNGGNPVAAATLTMTPVGVSGTRDVRIRLLDDADDTWKEGEITYNNRPSATGSEVTFSGGAFSTNVPYTVDVTSLLNQSFNNNGVASFLVDLPGSTSQVYYTIASKEHATAAYRPVLNVNPNAPVASDSSSDVNSGSVIGTTAASVGASDADSADTLSYAITAGNGSGLFAINASTGEITTTANVEVGQHVLTVSVTDSGVPALADTATITINVVTADSDSDGLDDGWEVATFGSTTLQTGGDDYDGDGLSNAAEVAAGTDVFTSDSDADGYSDGFEAAQGTDPGDILDAPSTLLVYLWEFNGTDFAGGSTVDTVGGLDADFVGGAALSADGTGFSGQTGDKALDLGNNGDGKYAEVTGVTALQLASQNDQLTISFWQKLDQTGVQMSSFWAYSPASGGDYRGLQAHTPWSNNNIYFDMGSAASNRRISCPTPSGTTWTQWNHIALVKDGGTAKIYVNGVLADTETGKSSLYTDYTKLILGANGTGGNSMDGLLDDFAIFNTALSSSQIGSLASGSDPASIQ</sequence>
<dbReference type="SUPFAM" id="SSF49313">
    <property type="entry name" value="Cadherin-like"/>
    <property type="match status" value="1"/>
</dbReference>
<gene>
    <name evidence="10" type="ORF">SAMN02745181_3351</name>
</gene>
<dbReference type="Pfam" id="PF00028">
    <property type="entry name" value="Cadherin"/>
    <property type="match status" value="1"/>
</dbReference>
<organism evidence="10 11">
    <name type="scientific">Rubritalea squalenifaciens DSM 18772</name>
    <dbReference type="NCBI Taxonomy" id="1123071"/>
    <lineage>
        <taxon>Bacteria</taxon>
        <taxon>Pseudomonadati</taxon>
        <taxon>Verrucomicrobiota</taxon>
        <taxon>Verrucomicrobiia</taxon>
        <taxon>Verrucomicrobiales</taxon>
        <taxon>Rubritaleaceae</taxon>
        <taxon>Rubritalea</taxon>
    </lineage>
</organism>
<feature type="chain" id="PRO_5012500354" evidence="8">
    <location>
        <begin position="27"/>
        <end position="1365"/>
    </location>
</feature>
<dbReference type="Pfam" id="PF18884">
    <property type="entry name" value="TSP3_bac"/>
    <property type="match status" value="2"/>
</dbReference>
<dbReference type="NCBIfam" id="NF033679">
    <property type="entry name" value="DNRLRE_dom"/>
    <property type="match status" value="2"/>
</dbReference>
<feature type="signal peptide" evidence="8">
    <location>
        <begin position="1"/>
        <end position="26"/>
    </location>
</feature>
<evidence type="ECO:0000313" key="10">
    <source>
        <dbReference type="EMBL" id="SHK17714.1"/>
    </source>
</evidence>
<dbReference type="SMART" id="SM00112">
    <property type="entry name" value="CA"/>
    <property type="match status" value="1"/>
</dbReference>
<dbReference type="Pfam" id="PF13582">
    <property type="entry name" value="Reprolysin_3"/>
    <property type="match status" value="1"/>
</dbReference>
<dbReference type="OrthoDB" id="177215at2"/>
<keyword evidence="6" id="KW-1133">Transmembrane helix</keyword>